<dbReference type="Gene3D" id="3.40.50.150">
    <property type="entry name" value="Vaccinia Virus protein VP39"/>
    <property type="match status" value="1"/>
</dbReference>
<dbReference type="InterPro" id="IPR050508">
    <property type="entry name" value="Methyltransf_Superfamily"/>
</dbReference>
<sequence length="247" mass="26759">MTTETPRPPRAAAFDAVAPDYEASTPPYPDRAIEWLLPQGAVAGLDLGAGTGQLARHLTARGIAAVAVEPSAGMRHAFAKVLPDIPIHAGSAEDIPLPDAAVDVVLVGHAWHSVELDRAVPEVARVLRPGGRLSLIWNVRDERVDWVRDLDRIVHRRPKHVVDSENPTVGPPFAPIERYDVEWTHTQTKAEFVETVAKRITGIAAAAAQRAEILADLERLLSDHPTLAGGDSVSVPYVARCSRTHRP</sequence>
<dbReference type="SUPFAM" id="SSF53335">
    <property type="entry name" value="S-adenosyl-L-methionine-dependent methyltransferases"/>
    <property type="match status" value="1"/>
</dbReference>
<dbReference type="RefSeq" id="WP_387253475.1">
    <property type="nucleotide sequence ID" value="NZ_JBIALX010000011.1"/>
</dbReference>
<organism evidence="2 3">
    <name type="scientific">Nocardia africana</name>
    <dbReference type="NCBI Taxonomy" id="134964"/>
    <lineage>
        <taxon>Bacteria</taxon>
        <taxon>Bacillati</taxon>
        <taxon>Actinomycetota</taxon>
        <taxon>Actinomycetes</taxon>
        <taxon>Mycobacteriales</taxon>
        <taxon>Nocardiaceae</taxon>
        <taxon>Nocardia</taxon>
    </lineage>
</organism>
<dbReference type="CDD" id="cd02440">
    <property type="entry name" value="AdoMet_MTases"/>
    <property type="match status" value="1"/>
</dbReference>
<proteinExistence type="predicted"/>
<dbReference type="PANTHER" id="PTHR42912:SF95">
    <property type="entry name" value="METHYLTRANSFERASE TYPE 11 DOMAIN-CONTAINING PROTEIN"/>
    <property type="match status" value="1"/>
</dbReference>
<dbReference type="Pfam" id="PF08241">
    <property type="entry name" value="Methyltransf_11"/>
    <property type="match status" value="1"/>
</dbReference>
<keyword evidence="2" id="KW-0489">Methyltransferase</keyword>
<dbReference type="EMBL" id="JBIALX010000011">
    <property type="protein sequence ID" value="MFF0456598.1"/>
    <property type="molecule type" value="Genomic_DNA"/>
</dbReference>
<dbReference type="GO" id="GO:0032259">
    <property type="term" value="P:methylation"/>
    <property type="evidence" value="ECO:0007669"/>
    <property type="project" value="UniProtKB-KW"/>
</dbReference>
<dbReference type="Proteomes" id="UP001601521">
    <property type="component" value="Unassembled WGS sequence"/>
</dbReference>
<comment type="caution">
    <text evidence="2">The sequence shown here is derived from an EMBL/GenBank/DDBJ whole genome shotgun (WGS) entry which is preliminary data.</text>
</comment>
<name>A0ABW6NN68_9NOCA</name>
<dbReference type="InterPro" id="IPR029063">
    <property type="entry name" value="SAM-dependent_MTases_sf"/>
</dbReference>
<reference evidence="2 3" key="1">
    <citation type="submission" date="2024-10" db="EMBL/GenBank/DDBJ databases">
        <title>The Natural Products Discovery Center: Release of the First 8490 Sequenced Strains for Exploring Actinobacteria Biosynthetic Diversity.</title>
        <authorList>
            <person name="Kalkreuter E."/>
            <person name="Kautsar S.A."/>
            <person name="Yang D."/>
            <person name="Bader C.D."/>
            <person name="Teijaro C.N."/>
            <person name="Fluegel L."/>
            <person name="Davis C.M."/>
            <person name="Simpson J.R."/>
            <person name="Lauterbach L."/>
            <person name="Steele A.D."/>
            <person name="Gui C."/>
            <person name="Meng S."/>
            <person name="Li G."/>
            <person name="Viehrig K."/>
            <person name="Ye F."/>
            <person name="Su P."/>
            <person name="Kiefer A.F."/>
            <person name="Nichols A."/>
            <person name="Cepeda A.J."/>
            <person name="Yan W."/>
            <person name="Fan B."/>
            <person name="Jiang Y."/>
            <person name="Adhikari A."/>
            <person name="Zheng C.-J."/>
            <person name="Schuster L."/>
            <person name="Cowan T.M."/>
            <person name="Smanski M.J."/>
            <person name="Chevrette M.G."/>
            <person name="De Carvalho L.P.S."/>
            <person name="Shen B."/>
        </authorList>
    </citation>
    <scope>NUCLEOTIDE SEQUENCE [LARGE SCALE GENOMIC DNA]</scope>
    <source>
        <strain evidence="2 3">NPDC004550</strain>
    </source>
</reference>
<keyword evidence="2" id="KW-0808">Transferase</keyword>
<dbReference type="EC" id="2.1.1.-" evidence="2"/>
<gene>
    <name evidence="2" type="ORF">ACFYTH_24825</name>
</gene>
<dbReference type="InterPro" id="IPR013216">
    <property type="entry name" value="Methyltransf_11"/>
</dbReference>
<feature type="domain" description="Methyltransferase type 11" evidence="1">
    <location>
        <begin position="45"/>
        <end position="134"/>
    </location>
</feature>
<dbReference type="GO" id="GO:0008168">
    <property type="term" value="F:methyltransferase activity"/>
    <property type="evidence" value="ECO:0007669"/>
    <property type="project" value="UniProtKB-KW"/>
</dbReference>
<protein>
    <submittedName>
        <fullName evidence="2">Class I SAM-dependent methyltransferase</fullName>
        <ecNumber evidence="2">2.1.1.-</ecNumber>
    </submittedName>
</protein>
<keyword evidence="3" id="KW-1185">Reference proteome</keyword>
<evidence type="ECO:0000313" key="3">
    <source>
        <dbReference type="Proteomes" id="UP001601521"/>
    </source>
</evidence>
<dbReference type="PANTHER" id="PTHR42912">
    <property type="entry name" value="METHYLTRANSFERASE"/>
    <property type="match status" value="1"/>
</dbReference>
<evidence type="ECO:0000259" key="1">
    <source>
        <dbReference type="Pfam" id="PF08241"/>
    </source>
</evidence>
<accession>A0ABW6NN68</accession>
<evidence type="ECO:0000313" key="2">
    <source>
        <dbReference type="EMBL" id="MFF0456598.1"/>
    </source>
</evidence>